<evidence type="ECO:0000256" key="2">
    <source>
        <dbReference type="SAM" id="Phobius"/>
    </source>
</evidence>
<evidence type="ECO:0000259" key="3">
    <source>
        <dbReference type="PROSITE" id="PS50887"/>
    </source>
</evidence>
<name>A0A518N320_9GAMM</name>
<dbReference type="InterPro" id="IPR043128">
    <property type="entry name" value="Rev_trsase/Diguanyl_cyclase"/>
</dbReference>
<dbReference type="Proteomes" id="UP000316584">
    <property type="component" value="Chromosome"/>
</dbReference>
<dbReference type="OrthoDB" id="9803824at2"/>
<dbReference type="RefSeq" id="WP_144890869.1">
    <property type="nucleotide sequence ID" value="NZ_CP042218.1"/>
</dbReference>
<dbReference type="SUPFAM" id="SSF55073">
    <property type="entry name" value="Nucleotide cyclase"/>
    <property type="match status" value="1"/>
</dbReference>
<reference evidence="4 5" key="1">
    <citation type="submission" date="2019-07" db="EMBL/GenBank/DDBJ databases">
        <title>Full genome sequence of Luteimonas sp. Gr-4.</title>
        <authorList>
            <person name="Im W.-T."/>
        </authorList>
    </citation>
    <scope>NUCLEOTIDE SEQUENCE [LARGE SCALE GENOMIC DNA]</scope>
    <source>
        <strain evidence="4 5">Gr-4</strain>
    </source>
</reference>
<dbReference type="Pfam" id="PF00990">
    <property type="entry name" value="GGDEF"/>
    <property type="match status" value="1"/>
</dbReference>
<feature type="transmembrane region" description="Helical" evidence="2">
    <location>
        <begin position="89"/>
        <end position="110"/>
    </location>
</feature>
<feature type="transmembrane region" description="Helical" evidence="2">
    <location>
        <begin position="186"/>
        <end position="203"/>
    </location>
</feature>
<keyword evidence="2" id="KW-1133">Transmembrane helix</keyword>
<dbReference type="EC" id="2.7.7.65" evidence="1"/>
<dbReference type="CDD" id="cd01949">
    <property type="entry name" value="GGDEF"/>
    <property type="match status" value="1"/>
</dbReference>
<keyword evidence="5" id="KW-1185">Reference proteome</keyword>
<protein>
    <recommendedName>
        <fullName evidence="1">diguanylate cyclase</fullName>
        <ecNumber evidence="1">2.7.7.65</ecNumber>
    </recommendedName>
</protein>
<dbReference type="GO" id="GO:1902201">
    <property type="term" value="P:negative regulation of bacterial-type flagellum-dependent cell motility"/>
    <property type="evidence" value="ECO:0007669"/>
    <property type="project" value="TreeGrafter"/>
</dbReference>
<sequence length="377" mass="40021">MHAEEGRIRNAMRRLVVPPDEVMRELGARGERMVARARLLLCGLALSLPLAAAALGAGTGWVLFHLGAAVLAIAVALMWLVLARVRRPWLPFASCAWDVTVVTAVLAAIAAREPSVAIAGTTGVWPFYLLVIASAALRADGRLTLFAGGLALVQYALLAAAVSALGPSWDGLVSLHPGVSGAGSETLRVLLLVLATAVTAAVVRRMQALVELSGHDGLTGLPNRSWLLQRMPHLFATARNSGASLTMVLLDIDRFKRVNDEVGPLAGDRALRHIASTISETLLADEALVRIGGQEFVMVLHCPAGSAWERLDRLRRRLIELPFLPERGQEAFAFTFSAGIAAWPQDGASTSGLLGCADRRLKLAKAAGGNRIVARDA</sequence>
<dbReference type="AlphaFoldDB" id="A0A518N320"/>
<dbReference type="GO" id="GO:0005886">
    <property type="term" value="C:plasma membrane"/>
    <property type="evidence" value="ECO:0007669"/>
    <property type="project" value="TreeGrafter"/>
</dbReference>
<dbReference type="GO" id="GO:0043709">
    <property type="term" value="P:cell adhesion involved in single-species biofilm formation"/>
    <property type="evidence" value="ECO:0007669"/>
    <property type="project" value="TreeGrafter"/>
</dbReference>
<dbReference type="InterPro" id="IPR029787">
    <property type="entry name" value="Nucleotide_cyclase"/>
</dbReference>
<keyword evidence="2" id="KW-0812">Transmembrane</keyword>
<feature type="transmembrane region" description="Helical" evidence="2">
    <location>
        <begin position="144"/>
        <end position="166"/>
    </location>
</feature>
<keyword evidence="2" id="KW-0472">Membrane</keyword>
<dbReference type="PROSITE" id="PS50887">
    <property type="entry name" value="GGDEF"/>
    <property type="match status" value="1"/>
</dbReference>
<dbReference type="Gene3D" id="3.30.70.270">
    <property type="match status" value="1"/>
</dbReference>
<feature type="transmembrane region" description="Helical" evidence="2">
    <location>
        <begin position="39"/>
        <end position="57"/>
    </location>
</feature>
<dbReference type="InterPro" id="IPR050469">
    <property type="entry name" value="Diguanylate_Cyclase"/>
</dbReference>
<accession>A0A518N320</accession>
<dbReference type="KEGG" id="lug:FPZ22_04695"/>
<feature type="transmembrane region" description="Helical" evidence="2">
    <location>
        <begin position="63"/>
        <end position="82"/>
    </location>
</feature>
<dbReference type="PANTHER" id="PTHR45138:SF24">
    <property type="entry name" value="DIGUANYLATE CYCLASE DGCC-RELATED"/>
    <property type="match status" value="1"/>
</dbReference>
<dbReference type="NCBIfam" id="TIGR00254">
    <property type="entry name" value="GGDEF"/>
    <property type="match status" value="1"/>
</dbReference>
<dbReference type="GO" id="GO:0052621">
    <property type="term" value="F:diguanylate cyclase activity"/>
    <property type="evidence" value="ECO:0007669"/>
    <property type="project" value="UniProtKB-EC"/>
</dbReference>
<dbReference type="EMBL" id="CP042218">
    <property type="protein sequence ID" value="QDW66277.1"/>
    <property type="molecule type" value="Genomic_DNA"/>
</dbReference>
<gene>
    <name evidence="4" type="ORF">FPZ22_04695</name>
</gene>
<evidence type="ECO:0000313" key="4">
    <source>
        <dbReference type="EMBL" id="QDW66277.1"/>
    </source>
</evidence>
<feature type="domain" description="GGDEF" evidence="3">
    <location>
        <begin position="243"/>
        <end position="377"/>
    </location>
</feature>
<evidence type="ECO:0000313" key="5">
    <source>
        <dbReference type="Proteomes" id="UP000316584"/>
    </source>
</evidence>
<proteinExistence type="predicted"/>
<dbReference type="PANTHER" id="PTHR45138">
    <property type="entry name" value="REGULATORY COMPONENTS OF SENSORY TRANSDUCTION SYSTEM"/>
    <property type="match status" value="1"/>
</dbReference>
<evidence type="ECO:0000256" key="1">
    <source>
        <dbReference type="ARBA" id="ARBA00012528"/>
    </source>
</evidence>
<feature type="transmembrane region" description="Helical" evidence="2">
    <location>
        <begin position="116"/>
        <end position="137"/>
    </location>
</feature>
<dbReference type="InterPro" id="IPR000160">
    <property type="entry name" value="GGDEF_dom"/>
</dbReference>
<organism evidence="4 5">
    <name type="scientific">Luteimonas granuli</name>
    <dbReference type="NCBI Taxonomy" id="1176533"/>
    <lineage>
        <taxon>Bacteria</taxon>
        <taxon>Pseudomonadati</taxon>
        <taxon>Pseudomonadota</taxon>
        <taxon>Gammaproteobacteria</taxon>
        <taxon>Lysobacterales</taxon>
        <taxon>Lysobacteraceae</taxon>
        <taxon>Luteimonas</taxon>
    </lineage>
</organism>
<dbReference type="SMART" id="SM00267">
    <property type="entry name" value="GGDEF"/>
    <property type="match status" value="1"/>
</dbReference>